<reference evidence="2" key="1">
    <citation type="journal article" date="2023" name="G3 (Bethesda)">
        <title>Genome assembly and association tests identify interacting loci associated with vigor, precocity, and sex in interspecific pistachio rootstocks.</title>
        <authorList>
            <person name="Palmer W."/>
            <person name="Jacygrad E."/>
            <person name="Sagayaradj S."/>
            <person name="Cavanaugh K."/>
            <person name="Han R."/>
            <person name="Bertier L."/>
            <person name="Beede B."/>
            <person name="Kafkas S."/>
            <person name="Golino D."/>
            <person name="Preece J."/>
            <person name="Michelmore R."/>
        </authorList>
    </citation>
    <scope>NUCLEOTIDE SEQUENCE [LARGE SCALE GENOMIC DNA]</scope>
</reference>
<evidence type="ECO:0000313" key="2">
    <source>
        <dbReference type="Proteomes" id="UP001164250"/>
    </source>
</evidence>
<gene>
    <name evidence="1" type="ORF">Patl1_21886</name>
</gene>
<evidence type="ECO:0000313" key="1">
    <source>
        <dbReference type="EMBL" id="KAJ0098580.1"/>
    </source>
</evidence>
<protein>
    <submittedName>
        <fullName evidence="1">Uncharacterized protein</fullName>
    </submittedName>
</protein>
<accession>A0ACC1BHT1</accession>
<dbReference type="EMBL" id="CM047900">
    <property type="protein sequence ID" value="KAJ0098580.1"/>
    <property type="molecule type" value="Genomic_DNA"/>
</dbReference>
<sequence>MHRCRPLCSHVWIACSRRSHFSLGFLSSCNFMQLQMF</sequence>
<proteinExistence type="predicted"/>
<comment type="caution">
    <text evidence="1">The sequence shown here is derived from an EMBL/GenBank/DDBJ whole genome shotgun (WGS) entry which is preliminary data.</text>
</comment>
<dbReference type="Proteomes" id="UP001164250">
    <property type="component" value="Chromosome 4"/>
</dbReference>
<organism evidence="1 2">
    <name type="scientific">Pistacia atlantica</name>
    <dbReference type="NCBI Taxonomy" id="434234"/>
    <lineage>
        <taxon>Eukaryota</taxon>
        <taxon>Viridiplantae</taxon>
        <taxon>Streptophyta</taxon>
        <taxon>Embryophyta</taxon>
        <taxon>Tracheophyta</taxon>
        <taxon>Spermatophyta</taxon>
        <taxon>Magnoliopsida</taxon>
        <taxon>eudicotyledons</taxon>
        <taxon>Gunneridae</taxon>
        <taxon>Pentapetalae</taxon>
        <taxon>rosids</taxon>
        <taxon>malvids</taxon>
        <taxon>Sapindales</taxon>
        <taxon>Anacardiaceae</taxon>
        <taxon>Pistacia</taxon>
    </lineage>
</organism>
<name>A0ACC1BHT1_9ROSI</name>
<keyword evidence="2" id="KW-1185">Reference proteome</keyword>